<gene>
    <name evidence="7" type="ORF">ACFOUW_29080</name>
</gene>
<dbReference type="InterPro" id="IPR014036">
    <property type="entry name" value="DeoR-like_C"/>
</dbReference>
<evidence type="ECO:0000256" key="1">
    <source>
        <dbReference type="ARBA" id="ARBA00021390"/>
    </source>
</evidence>
<dbReference type="RefSeq" id="WP_205119349.1">
    <property type="nucleotide sequence ID" value="NZ_JAFBCM010000001.1"/>
</dbReference>
<dbReference type="Proteomes" id="UP001595699">
    <property type="component" value="Unassembled WGS sequence"/>
</dbReference>
<dbReference type="SMART" id="SM01134">
    <property type="entry name" value="DeoRC"/>
    <property type="match status" value="1"/>
</dbReference>
<evidence type="ECO:0000256" key="5">
    <source>
        <dbReference type="ARBA" id="ARBA00024937"/>
    </source>
</evidence>
<evidence type="ECO:0000256" key="3">
    <source>
        <dbReference type="ARBA" id="ARBA00023015"/>
    </source>
</evidence>
<dbReference type="Pfam" id="PF08220">
    <property type="entry name" value="HTH_DeoR"/>
    <property type="match status" value="1"/>
</dbReference>
<sequence>MYAEERQLEILSRARAAGRVEVAGLADELEVTQETVRRDLTVLERRGLVKRVHGGAIPVERLDYEPRLATRREQHAEEKQRIALAALAEVPAEGAVLVDCGSTPEALARMFPTDRELTVVTNSLPIGMILSDHASLSVWSLGGRVRGRTYSAVDDWARRQLAELSVEVSFLGTNGVSVARGLTTPVPAEAAVKTAMVSAGKRRVLLADHSKFGRDSFCRFANLADIDVIVTGVELDDDTTAEIESVGPKVVRA</sequence>
<dbReference type="GO" id="GO:0003677">
    <property type="term" value="F:DNA binding"/>
    <property type="evidence" value="ECO:0007669"/>
    <property type="project" value="UniProtKB-KW"/>
</dbReference>
<dbReference type="PROSITE" id="PS51000">
    <property type="entry name" value="HTH_DEOR_2"/>
    <property type="match status" value="1"/>
</dbReference>
<dbReference type="PANTHER" id="PTHR30363">
    <property type="entry name" value="HTH-TYPE TRANSCRIPTIONAL REGULATOR SRLR-RELATED"/>
    <property type="match status" value="1"/>
</dbReference>
<name>A0ABV7YKM3_9ACTN</name>
<dbReference type="InterPro" id="IPR001034">
    <property type="entry name" value="DeoR_HTH"/>
</dbReference>
<dbReference type="InterPro" id="IPR037171">
    <property type="entry name" value="NagB/RpiA_transferase-like"/>
</dbReference>
<dbReference type="EMBL" id="JBHRZH010000036">
    <property type="protein sequence ID" value="MFC3764924.1"/>
    <property type="molecule type" value="Genomic_DNA"/>
</dbReference>
<keyword evidence="4" id="KW-0804">Transcription</keyword>
<keyword evidence="8" id="KW-1185">Reference proteome</keyword>
<dbReference type="InterPro" id="IPR036388">
    <property type="entry name" value="WH-like_DNA-bd_sf"/>
</dbReference>
<comment type="function">
    <text evidence="5">Repressor of the lactose catabolism operon. Galactose-6-phosphate is the inducer.</text>
</comment>
<dbReference type="Gene3D" id="1.10.10.10">
    <property type="entry name" value="Winged helix-like DNA-binding domain superfamily/Winged helix DNA-binding domain"/>
    <property type="match status" value="1"/>
</dbReference>
<evidence type="ECO:0000313" key="7">
    <source>
        <dbReference type="EMBL" id="MFC3764924.1"/>
    </source>
</evidence>
<evidence type="ECO:0000313" key="8">
    <source>
        <dbReference type="Proteomes" id="UP001595699"/>
    </source>
</evidence>
<comment type="caution">
    <text evidence="7">The sequence shown here is derived from an EMBL/GenBank/DDBJ whole genome shotgun (WGS) entry which is preliminary data.</text>
</comment>
<dbReference type="Pfam" id="PF00455">
    <property type="entry name" value="DeoRC"/>
    <property type="match status" value="1"/>
</dbReference>
<proteinExistence type="predicted"/>
<accession>A0ABV7YKM3</accession>
<organism evidence="7 8">
    <name type="scientific">Tenggerimyces flavus</name>
    <dbReference type="NCBI Taxonomy" id="1708749"/>
    <lineage>
        <taxon>Bacteria</taxon>
        <taxon>Bacillati</taxon>
        <taxon>Actinomycetota</taxon>
        <taxon>Actinomycetes</taxon>
        <taxon>Propionibacteriales</taxon>
        <taxon>Nocardioidaceae</taxon>
        <taxon>Tenggerimyces</taxon>
    </lineage>
</organism>
<dbReference type="PRINTS" id="PR00037">
    <property type="entry name" value="HTHLACR"/>
</dbReference>
<dbReference type="PANTHER" id="PTHR30363:SF4">
    <property type="entry name" value="GLYCEROL-3-PHOSPHATE REGULON REPRESSOR"/>
    <property type="match status" value="1"/>
</dbReference>
<dbReference type="InterPro" id="IPR036390">
    <property type="entry name" value="WH_DNA-bd_sf"/>
</dbReference>
<evidence type="ECO:0000259" key="6">
    <source>
        <dbReference type="PROSITE" id="PS51000"/>
    </source>
</evidence>
<keyword evidence="7" id="KW-0238">DNA-binding</keyword>
<reference evidence="8" key="1">
    <citation type="journal article" date="2019" name="Int. J. Syst. Evol. Microbiol.">
        <title>The Global Catalogue of Microorganisms (GCM) 10K type strain sequencing project: providing services to taxonomists for standard genome sequencing and annotation.</title>
        <authorList>
            <consortium name="The Broad Institute Genomics Platform"/>
            <consortium name="The Broad Institute Genome Sequencing Center for Infectious Disease"/>
            <person name="Wu L."/>
            <person name="Ma J."/>
        </authorList>
    </citation>
    <scope>NUCLEOTIDE SEQUENCE [LARGE SCALE GENOMIC DNA]</scope>
    <source>
        <strain evidence="8">CGMCC 4.7241</strain>
    </source>
</reference>
<dbReference type="SMART" id="SM00420">
    <property type="entry name" value="HTH_DEOR"/>
    <property type="match status" value="1"/>
</dbReference>
<dbReference type="SUPFAM" id="SSF100950">
    <property type="entry name" value="NagB/RpiA/CoA transferase-like"/>
    <property type="match status" value="1"/>
</dbReference>
<protein>
    <recommendedName>
        <fullName evidence="1">Lactose phosphotransferase system repressor</fullName>
    </recommendedName>
</protein>
<keyword evidence="2" id="KW-0678">Repressor</keyword>
<dbReference type="InterPro" id="IPR050313">
    <property type="entry name" value="Carb_Metab_HTH_regulators"/>
</dbReference>
<evidence type="ECO:0000256" key="4">
    <source>
        <dbReference type="ARBA" id="ARBA00023163"/>
    </source>
</evidence>
<evidence type="ECO:0000256" key="2">
    <source>
        <dbReference type="ARBA" id="ARBA00022491"/>
    </source>
</evidence>
<feature type="domain" description="HTH deoR-type" evidence="6">
    <location>
        <begin position="3"/>
        <end position="58"/>
    </location>
</feature>
<dbReference type="SUPFAM" id="SSF46785">
    <property type="entry name" value="Winged helix' DNA-binding domain"/>
    <property type="match status" value="1"/>
</dbReference>
<keyword evidence="3" id="KW-0805">Transcription regulation</keyword>